<accession>A0A2T2NCY0</accession>
<dbReference type="Gene3D" id="2.60.130.10">
    <property type="entry name" value="Aromatic compound dioxygenase"/>
    <property type="match status" value="1"/>
</dbReference>
<dbReference type="AlphaFoldDB" id="A0A2T2NCY0"/>
<dbReference type="EMBL" id="KZ678140">
    <property type="protein sequence ID" value="PSN63305.1"/>
    <property type="molecule type" value="Genomic_DNA"/>
</dbReference>
<feature type="domain" description="Intradiol ring-cleavage dioxygenases" evidence="1">
    <location>
        <begin position="125"/>
        <end position="227"/>
    </location>
</feature>
<dbReference type="SUPFAM" id="SSF49482">
    <property type="entry name" value="Aromatic compound dioxygenase"/>
    <property type="match status" value="1"/>
</dbReference>
<dbReference type="OrthoDB" id="121380at2759"/>
<dbReference type="GO" id="GO:0016702">
    <property type="term" value="F:oxidoreductase activity, acting on single donors with incorporation of molecular oxygen, incorporation of two atoms of oxygen"/>
    <property type="evidence" value="ECO:0007669"/>
    <property type="project" value="InterPro"/>
</dbReference>
<proteinExistence type="predicted"/>
<dbReference type="PANTHER" id="PTHR34315">
    <property type="match status" value="1"/>
</dbReference>
<sequence>MAVVSAHVEFSPSELAEHEAIIARGSEAMSHCLEAPEMQGFHKRVVEERAATLHRIRKARGIDVKQSLDRRTKEDWLKWVSITHENDRGHSRDPQDLFNFRWPEPSKKDPACILAPTNIYGPYWRDGKQVERQDIRARQPGIYLRLALQVFDVNTCKPVHGSQVDIWHANAVGVYSDKVDGFLRGWQPSSVHGTVDFDTIFPGHYTQRTTHIHITVHPPKESRYSHFGMVYFDDELITEIEKKDPYPNNKAQRVFNQYDGNAPIDSTKLYDPFLQWAWIGNRVEDGVLAWKTLGVNLTDKGIKQPPGRRSLIDYHLD</sequence>
<reference evidence="2 3" key="1">
    <citation type="journal article" date="2018" name="Front. Microbiol.">
        <title>Genome-Wide Analysis of Corynespora cassiicola Leaf Fall Disease Putative Effectors.</title>
        <authorList>
            <person name="Lopez D."/>
            <person name="Ribeiro S."/>
            <person name="Label P."/>
            <person name="Fumanal B."/>
            <person name="Venisse J.S."/>
            <person name="Kohler A."/>
            <person name="de Oliveira R.R."/>
            <person name="Labutti K."/>
            <person name="Lipzen A."/>
            <person name="Lail K."/>
            <person name="Bauer D."/>
            <person name="Ohm R.A."/>
            <person name="Barry K.W."/>
            <person name="Spatafora J."/>
            <person name="Grigoriev I.V."/>
            <person name="Martin F.M."/>
            <person name="Pujade-Renaud V."/>
        </authorList>
    </citation>
    <scope>NUCLEOTIDE SEQUENCE [LARGE SCALE GENOMIC DNA]</scope>
    <source>
        <strain evidence="2 3">Philippines</strain>
    </source>
</reference>
<dbReference type="Pfam" id="PF00775">
    <property type="entry name" value="Dioxygenase_C"/>
    <property type="match status" value="1"/>
</dbReference>
<name>A0A2T2NCY0_CORCC</name>
<evidence type="ECO:0000313" key="3">
    <source>
        <dbReference type="Proteomes" id="UP000240883"/>
    </source>
</evidence>
<dbReference type="InterPro" id="IPR000627">
    <property type="entry name" value="Intradiol_dOase_C"/>
</dbReference>
<protein>
    <submittedName>
        <fullName evidence="2">Aromatic compound dioxygenase</fullName>
    </submittedName>
</protein>
<dbReference type="InterPro" id="IPR015889">
    <property type="entry name" value="Intradiol_dOase_core"/>
</dbReference>
<organism evidence="2 3">
    <name type="scientific">Corynespora cassiicola Philippines</name>
    <dbReference type="NCBI Taxonomy" id="1448308"/>
    <lineage>
        <taxon>Eukaryota</taxon>
        <taxon>Fungi</taxon>
        <taxon>Dikarya</taxon>
        <taxon>Ascomycota</taxon>
        <taxon>Pezizomycotina</taxon>
        <taxon>Dothideomycetes</taxon>
        <taxon>Pleosporomycetidae</taxon>
        <taxon>Pleosporales</taxon>
        <taxon>Corynesporascaceae</taxon>
        <taxon>Corynespora</taxon>
    </lineage>
</organism>
<gene>
    <name evidence="2" type="ORF">BS50DRAFT_501163</name>
</gene>
<dbReference type="STRING" id="1448308.A0A2T2NCY0"/>
<dbReference type="Proteomes" id="UP000240883">
    <property type="component" value="Unassembled WGS sequence"/>
</dbReference>
<dbReference type="PANTHER" id="PTHR34315:SF1">
    <property type="entry name" value="INTRADIOL RING-CLEAVAGE DIOXYGENASES DOMAIN-CONTAINING PROTEIN-RELATED"/>
    <property type="match status" value="1"/>
</dbReference>
<keyword evidence="3" id="KW-1185">Reference proteome</keyword>
<keyword evidence="2" id="KW-0223">Dioxygenase</keyword>
<keyword evidence="2" id="KW-0560">Oxidoreductase</keyword>
<dbReference type="GO" id="GO:0008199">
    <property type="term" value="F:ferric iron binding"/>
    <property type="evidence" value="ECO:0007669"/>
    <property type="project" value="InterPro"/>
</dbReference>
<evidence type="ECO:0000259" key="1">
    <source>
        <dbReference type="Pfam" id="PF00775"/>
    </source>
</evidence>
<evidence type="ECO:0000313" key="2">
    <source>
        <dbReference type="EMBL" id="PSN63305.1"/>
    </source>
</evidence>